<proteinExistence type="predicted"/>
<feature type="signal peptide" evidence="1">
    <location>
        <begin position="1"/>
        <end position="18"/>
    </location>
</feature>
<reference evidence="2" key="1">
    <citation type="submission" date="2021-02" db="EMBL/GenBank/DDBJ databases">
        <authorList>
            <person name="Dougan E. K."/>
            <person name="Rhodes N."/>
            <person name="Thang M."/>
            <person name="Chan C."/>
        </authorList>
    </citation>
    <scope>NUCLEOTIDE SEQUENCE</scope>
</reference>
<keyword evidence="1" id="KW-0732">Signal</keyword>
<dbReference type="Proteomes" id="UP000654075">
    <property type="component" value="Unassembled WGS sequence"/>
</dbReference>
<evidence type="ECO:0000313" key="2">
    <source>
        <dbReference type="EMBL" id="CAE8604008.1"/>
    </source>
</evidence>
<accession>A0A813ESA3</accession>
<dbReference type="EMBL" id="CAJNNW010026452">
    <property type="protein sequence ID" value="CAE8685484.1"/>
    <property type="molecule type" value="Genomic_DNA"/>
</dbReference>
<dbReference type="AlphaFoldDB" id="A0A813ESA3"/>
<dbReference type="EMBL" id="CAJNNV010015955">
    <property type="protein sequence ID" value="CAE8604008.1"/>
    <property type="molecule type" value="Genomic_DNA"/>
</dbReference>
<evidence type="ECO:0000256" key="1">
    <source>
        <dbReference type="SAM" id="SignalP"/>
    </source>
</evidence>
<keyword evidence="4" id="KW-1185">Reference proteome</keyword>
<organism evidence="2 4">
    <name type="scientific">Polarella glacialis</name>
    <name type="common">Dinoflagellate</name>
    <dbReference type="NCBI Taxonomy" id="89957"/>
    <lineage>
        <taxon>Eukaryota</taxon>
        <taxon>Sar</taxon>
        <taxon>Alveolata</taxon>
        <taxon>Dinophyceae</taxon>
        <taxon>Suessiales</taxon>
        <taxon>Suessiaceae</taxon>
        <taxon>Polarella</taxon>
    </lineage>
</organism>
<feature type="chain" id="PRO_5036221915" evidence="1">
    <location>
        <begin position="19"/>
        <end position="420"/>
    </location>
</feature>
<comment type="caution">
    <text evidence="2">The sequence shown here is derived from an EMBL/GenBank/DDBJ whole genome shotgun (WGS) entry which is preliminary data.</text>
</comment>
<protein>
    <submittedName>
        <fullName evidence="2">Uncharacterized protein</fullName>
    </submittedName>
</protein>
<dbReference type="Proteomes" id="UP000626109">
    <property type="component" value="Unassembled WGS sequence"/>
</dbReference>
<name>A0A813ESA3_POLGL</name>
<evidence type="ECO:0000313" key="4">
    <source>
        <dbReference type="Proteomes" id="UP000654075"/>
    </source>
</evidence>
<evidence type="ECO:0000313" key="3">
    <source>
        <dbReference type="EMBL" id="CAE8685484.1"/>
    </source>
</evidence>
<sequence length="420" mass="46452">MLRPLALVALICIGSTLQNESLTSCAASGEPASQSCRVARRIASGLRVRGAAQGTLGSCKRLRIFVYDLPWKFHGGLVGAVEKHLNVHRPLSIREIGNQPTVWDWLDPRGCFRGVHFVKDGKSLSTLAVREICCDLSPQGEDTFGCFNEQSGSTWKSCGCANVVQTVTSPCSFGRSPCQEKAWHPDFSVRRHHAAEVLLLHRLLSLPADFYSDDPTASDLIIVPYLGKTDCIASWAWSGRQEQCSEYGCACKSQQGELFRFLQQGPAFQDARLRRRHVFLFTSSLQKVAVPFPVDSLLVHFGPRPWSTARNHLLVPPLVDLAALQPGADQKKAQPPRNLLIFLAIGIQRQDIVFAFRYRLYESLLAASAGRQDFHVQAILERTMIQSNNMKATWSVVPGCLLPGSCRRRPANGPLLPGHT</sequence>
<gene>
    <name evidence="2" type="ORF">PGLA1383_LOCUS22202</name>
    <name evidence="3" type="ORF">PGLA2088_LOCUS24485</name>
</gene>